<dbReference type="InterPro" id="IPR026881">
    <property type="entry name" value="WYL_dom"/>
</dbReference>
<feature type="domain" description="HTH deoR-type" evidence="3">
    <location>
        <begin position="2"/>
        <end position="61"/>
    </location>
</feature>
<keyword evidence="2" id="KW-0804">Transcription</keyword>
<evidence type="ECO:0000313" key="4">
    <source>
        <dbReference type="EMBL" id="KJW12594.1"/>
    </source>
</evidence>
<dbReference type="Gene3D" id="1.10.10.10">
    <property type="entry name" value="Winged helix-like DNA-binding domain superfamily/Winged helix DNA-binding domain"/>
    <property type="match status" value="1"/>
</dbReference>
<dbReference type="InterPro" id="IPR028349">
    <property type="entry name" value="PafC-like"/>
</dbReference>
<dbReference type="OrthoDB" id="9815009at2"/>
<dbReference type="InterPro" id="IPR051534">
    <property type="entry name" value="CBASS_pafABC_assoc_protein"/>
</dbReference>
<dbReference type="GO" id="GO:0003700">
    <property type="term" value="F:DNA-binding transcription factor activity"/>
    <property type="evidence" value="ECO:0007669"/>
    <property type="project" value="InterPro"/>
</dbReference>
<evidence type="ECO:0000313" key="5">
    <source>
        <dbReference type="Proteomes" id="UP000033491"/>
    </source>
</evidence>
<dbReference type="AlphaFoldDB" id="A0A0F3RSK5"/>
<dbReference type="Pfam" id="PF08279">
    <property type="entry name" value="HTH_11"/>
    <property type="match status" value="1"/>
</dbReference>
<proteinExistence type="predicted"/>
<reference evidence="4 5" key="1">
    <citation type="submission" date="2015-03" db="EMBL/GenBank/DDBJ databases">
        <authorList>
            <person name="Zheng J."/>
            <person name="Ganezle M."/>
        </authorList>
    </citation>
    <scope>NUCLEOTIDE SEQUENCE [LARGE SCALE GENOMIC DNA]</scope>
    <source>
        <strain evidence="4 5">LP38</strain>
    </source>
</reference>
<dbReference type="PANTHER" id="PTHR34580:SF1">
    <property type="entry name" value="PROTEIN PAFC"/>
    <property type="match status" value="1"/>
</dbReference>
<accession>A0A0F3RSK5</accession>
<dbReference type="Proteomes" id="UP000033491">
    <property type="component" value="Unassembled WGS sequence"/>
</dbReference>
<dbReference type="PATRIC" id="fig|216463.3.peg.912"/>
<dbReference type="EMBL" id="JZCR01000019">
    <property type="protein sequence ID" value="KJW12594.1"/>
    <property type="molecule type" value="Genomic_DNA"/>
</dbReference>
<gene>
    <name evidence="4" type="ORF">VC81_08960</name>
</gene>
<dbReference type="InterPro" id="IPR036388">
    <property type="entry name" value="WH-like_DNA-bd_sf"/>
</dbReference>
<evidence type="ECO:0000256" key="2">
    <source>
        <dbReference type="ARBA" id="ARBA00023163"/>
    </source>
</evidence>
<dbReference type="PANTHER" id="PTHR34580">
    <property type="match status" value="1"/>
</dbReference>
<dbReference type="PROSITE" id="PS52050">
    <property type="entry name" value="WYL"/>
    <property type="match status" value="1"/>
</dbReference>
<evidence type="ECO:0000256" key="1">
    <source>
        <dbReference type="ARBA" id="ARBA00023015"/>
    </source>
</evidence>
<dbReference type="PROSITE" id="PS51000">
    <property type="entry name" value="HTH_DEOR_2"/>
    <property type="match status" value="1"/>
</dbReference>
<dbReference type="InterPro" id="IPR036390">
    <property type="entry name" value="WH_DNA-bd_sf"/>
</dbReference>
<sequence length="302" mass="34560">MKIERLIAIVMLLLENETMSAATLARRFNVSKRTILRDMDTLNLARIPIYAVRGANGGFGIMANYKFDKRLLTVTDLQTILTALTKLNDWTLDDQTRLTRDKLRTLLPQVHDPANLSVNDTPTTGRQHLAALRKTLLAAIQRSVLVQITYVDRLGKQTQRRIEPYQLAYRNASWYLLAYSLERNAFRTFKLARIVKLAVLEAPFSKCPLPPTEQPAPTDFKLVKLTVLVKKDVRDKLIEGIDTGPLVEMDQAHYQTTFVIPDNEYGYRYVAEFGTSLQVRAPAAFITHYREWLLQIVRLNGQ</sequence>
<dbReference type="InterPro" id="IPR001034">
    <property type="entry name" value="DeoR_HTH"/>
</dbReference>
<organism evidence="4 5">
    <name type="scientific">Levilactobacillus spicheri</name>
    <dbReference type="NCBI Taxonomy" id="216463"/>
    <lineage>
        <taxon>Bacteria</taxon>
        <taxon>Bacillati</taxon>
        <taxon>Bacillota</taxon>
        <taxon>Bacilli</taxon>
        <taxon>Lactobacillales</taxon>
        <taxon>Lactobacillaceae</taxon>
        <taxon>Levilactobacillus</taxon>
    </lineage>
</organism>
<dbReference type="SUPFAM" id="SSF46785">
    <property type="entry name" value="Winged helix' DNA-binding domain"/>
    <property type="match status" value="1"/>
</dbReference>
<keyword evidence="1" id="KW-0805">Transcription regulation</keyword>
<dbReference type="STRING" id="216463.VC81_08960"/>
<comment type="caution">
    <text evidence="4">The sequence shown here is derived from an EMBL/GenBank/DDBJ whole genome shotgun (WGS) entry which is preliminary data.</text>
</comment>
<dbReference type="Pfam" id="PF13280">
    <property type="entry name" value="WYL"/>
    <property type="match status" value="1"/>
</dbReference>
<protein>
    <submittedName>
        <fullName evidence="4">Transcriptional regulator</fullName>
    </submittedName>
</protein>
<dbReference type="PIRSF" id="PIRSF016838">
    <property type="entry name" value="PafC"/>
    <property type="match status" value="1"/>
</dbReference>
<evidence type="ECO:0000259" key="3">
    <source>
        <dbReference type="PROSITE" id="PS51000"/>
    </source>
</evidence>
<dbReference type="InterPro" id="IPR013196">
    <property type="entry name" value="HTH_11"/>
</dbReference>
<dbReference type="RefSeq" id="WP_045807702.1">
    <property type="nucleotide sequence ID" value="NZ_JZCR01000019.1"/>
</dbReference>
<name>A0A0F3RSK5_9LACO</name>